<sequence>MAKKRYVLVMKSGKQIPVTGVTGRYYVTREAQYRKNNPEIRELRSVSEEECEKLIAAQEKKKRG</sequence>
<accession>A0A8S5UZY1</accession>
<name>A0A8S5UZY1_9CAUD</name>
<reference evidence="1" key="1">
    <citation type="journal article" date="2021" name="Proc. Natl. Acad. Sci. U.S.A.">
        <title>A Catalog of Tens of Thousands of Viruses from Human Metagenomes Reveals Hidden Associations with Chronic Diseases.</title>
        <authorList>
            <person name="Tisza M.J."/>
            <person name="Buck C.B."/>
        </authorList>
    </citation>
    <scope>NUCLEOTIDE SEQUENCE</scope>
    <source>
        <strain evidence="1">CtBeL15</strain>
    </source>
</reference>
<proteinExistence type="predicted"/>
<evidence type="ECO:0000313" key="1">
    <source>
        <dbReference type="EMBL" id="DAG00040.1"/>
    </source>
</evidence>
<organism evidence="1">
    <name type="scientific">Siphoviridae sp. ctBeL15</name>
    <dbReference type="NCBI Taxonomy" id="2825374"/>
    <lineage>
        <taxon>Viruses</taxon>
        <taxon>Duplodnaviria</taxon>
        <taxon>Heunggongvirae</taxon>
        <taxon>Uroviricota</taxon>
        <taxon>Caudoviricetes</taxon>
    </lineage>
</organism>
<protein>
    <submittedName>
        <fullName evidence="1">Uncharacterized protein</fullName>
    </submittedName>
</protein>
<dbReference type="EMBL" id="BK016176">
    <property type="protein sequence ID" value="DAG00040.1"/>
    <property type="molecule type" value="Genomic_DNA"/>
</dbReference>